<name>A0ABV2QGR4_9BURK</name>
<comment type="catalytic activity">
    <reaction evidence="4">
        <text>L-phenylalanyl-tRNA(Phe) + an N-terminal L-alpha-aminoacyl-[protein] = an N-terminal L-phenylalanyl-L-alpha-aminoacyl-[protein] + tRNA(Phe)</text>
        <dbReference type="Rhea" id="RHEA:43632"/>
        <dbReference type="Rhea" id="RHEA-COMP:9668"/>
        <dbReference type="Rhea" id="RHEA-COMP:9699"/>
        <dbReference type="Rhea" id="RHEA-COMP:10636"/>
        <dbReference type="Rhea" id="RHEA-COMP:10637"/>
        <dbReference type="ChEBI" id="CHEBI:78442"/>
        <dbReference type="ChEBI" id="CHEBI:78531"/>
        <dbReference type="ChEBI" id="CHEBI:78597"/>
        <dbReference type="ChEBI" id="CHEBI:83561"/>
        <dbReference type="EC" id="2.3.2.6"/>
    </reaction>
</comment>
<evidence type="ECO:0000256" key="2">
    <source>
        <dbReference type="ARBA" id="ARBA00022679"/>
    </source>
</evidence>
<dbReference type="InterPro" id="IPR042221">
    <property type="entry name" value="Leu/Phe-tRNA_Trfase_N"/>
</dbReference>
<dbReference type="EMBL" id="JBEPSH010000011">
    <property type="protein sequence ID" value="MET4579763.1"/>
    <property type="molecule type" value="Genomic_DNA"/>
</dbReference>
<comment type="function">
    <text evidence="4">Functions in the N-end rule pathway of protein degradation where it conjugates Leu, Phe and, less efficiently, Met from aminoacyl-tRNAs to the N-termini of proteins containing an N-terminal arginine or lysine.</text>
</comment>
<protein>
    <recommendedName>
        <fullName evidence="4">Leucyl/phenylalanyl-tRNA--protein transferase</fullName>
        <ecNumber evidence="4">2.3.2.6</ecNumber>
    </recommendedName>
    <alternativeName>
        <fullName evidence="4">L/F-transferase</fullName>
    </alternativeName>
    <alternativeName>
        <fullName evidence="4">Leucyltransferase</fullName>
    </alternativeName>
    <alternativeName>
        <fullName evidence="4">Phenyalanyltransferase</fullName>
    </alternativeName>
</protein>
<dbReference type="RefSeq" id="WP_354448162.1">
    <property type="nucleotide sequence ID" value="NZ_JBEPSH010000011.1"/>
</dbReference>
<keyword evidence="1 4" id="KW-0963">Cytoplasm</keyword>
<proteinExistence type="inferred from homology"/>
<dbReference type="SUPFAM" id="SSF55729">
    <property type="entry name" value="Acyl-CoA N-acyltransferases (Nat)"/>
    <property type="match status" value="1"/>
</dbReference>
<comment type="catalytic activity">
    <reaction evidence="4">
        <text>N-terminal L-lysyl-[protein] + L-leucyl-tRNA(Leu) = N-terminal L-leucyl-L-lysyl-[protein] + tRNA(Leu) + H(+)</text>
        <dbReference type="Rhea" id="RHEA:12340"/>
        <dbReference type="Rhea" id="RHEA-COMP:9613"/>
        <dbReference type="Rhea" id="RHEA-COMP:9622"/>
        <dbReference type="Rhea" id="RHEA-COMP:12670"/>
        <dbReference type="Rhea" id="RHEA-COMP:12671"/>
        <dbReference type="ChEBI" id="CHEBI:15378"/>
        <dbReference type="ChEBI" id="CHEBI:65249"/>
        <dbReference type="ChEBI" id="CHEBI:78442"/>
        <dbReference type="ChEBI" id="CHEBI:78494"/>
        <dbReference type="ChEBI" id="CHEBI:133043"/>
        <dbReference type="EC" id="2.3.2.6"/>
    </reaction>
</comment>
<reference evidence="5 6" key="1">
    <citation type="submission" date="2024-06" db="EMBL/GenBank/DDBJ databases">
        <title>Sorghum-associated microbial communities from plants grown in Nebraska, USA.</title>
        <authorList>
            <person name="Schachtman D."/>
        </authorList>
    </citation>
    <scope>NUCLEOTIDE SEQUENCE [LARGE SCALE GENOMIC DNA]</scope>
    <source>
        <strain evidence="5 6">2709</strain>
    </source>
</reference>
<dbReference type="GO" id="GO:0008914">
    <property type="term" value="F:leucyl-tRNA--protein transferase activity"/>
    <property type="evidence" value="ECO:0007669"/>
    <property type="project" value="UniProtKB-EC"/>
</dbReference>
<keyword evidence="2 4" id="KW-0808">Transferase</keyword>
<dbReference type="PANTHER" id="PTHR30098:SF2">
    <property type="entry name" value="LEUCYL_PHENYLALANYL-TRNA--PROTEIN TRANSFERASE"/>
    <property type="match status" value="1"/>
</dbReference>
<keyword evidence="6" id="KW-1185">Reference proteome</keyword>
<comment type="subcellular location">
    <subcellularLocation>
        <location evidence="4">Cytoplasm</location>
    </subcellularLocation>
</comment>
<dbReference type="Pfam" id="PF03588">
    <property type="entry name" value="Leu_Phe_trans"/>
    <property type="match status" value="1"/>
</dbReference>
<gene>
    <name evidence="4" type="primary">aat</name>
    <name evidence="5" type="ORF">ABIE13_004900</name>
</gene>
<dbReference type="Proteomes" id="UP001549320">
    <property type="component" value="Unassembled WGS sequence"/>
</dbReference>
<evidence type="ECO:0000256" key="1">
    <source>
        <dbReference type="ARBA" id="ARBA00022490"/>
    </source>
</evidence>
<evidence type="ECO:0000313" key="6">
    <source>
        <dbReference type="Proteomes" id="UP001549320"/>
    </source>
</evidence>
<evidence type="ECO:0000256" key="4">
    <source>
        <dbReference type="HAMAP-Rule" id="MF_00688"/>
    </source>
</evidence>
<dbReference type="HAMAP" id="MF_00688">
    <property type="entry name" value="Leu_Phe_trans"/>
    <property type="match status" value="1"/>
</dbReference>
<dbReference type="InterPro" id="IPR004616">
    <property type="entry name" value="Leu/Phe-tRNA_Trfase"/>
</dbReference>
<keyword evidence="3 4" id="KW-0012">Acyltransferase</keyword>
<comment type="similarity">
    <text evidence="4">Belongs to the L/F-transferase family.</text>
</comment>
<dbReference type="Gene3D" id="3.40.630.70">
    <property type="entry name" value="Leucyl/phenylalanyl-tRNA-protein transferase, C-terminal domain"/>
    <property type="match status" value="1"/>
</dbReference>
<dbReference type="EC" id="2.3.2.6" evidence="4"/>
<comment type="caution">
    <text evidence="5">The sequence shown here is derived from an EMBL/GenBank/DDBJ whole genome shotgun (WGS) entry which is preliminary data.</text>
</comment>
<evidence type="ECO:0000313" key="5">
    <source>
        <dbReference type="EMBL" id="MET4579763.1"/>
    </source>
</evidence>
<comment type="catalytic activity">
    <reaction evidence="4">
        <text>N-terminal L-arginyl-[protein] + L-leucyl-tRNA(Leu) = N-terminal L-leucyl-L-arginyl-[protein] + tRNA(Leu) + H(+)</text>
        <dbReference type="Rhea" id="RHEA:50416"/>
        <dbReference type="Rhea" id="RHEA-COMP:9613"/>
        <dbReference type="Rhea" id="RHEA-COMP:9622"/>
        <dbReference type="Rhea" id="RHEA-COMP:12672"/>
        <dbReference type="Rhea" id="RHEA-COMP:12673"/>
        <dbReference type="ChEBI" id="CHEBI:15378"/>
        <dbReference type="ChEBI" id="CHEBI:64719"/>
        <dbReference type="ChEBI" id="CHEBI:78442"/>
        <dbReference type="ChEBI" id="CHEBI:78494"/>
        <dbReference type="ChEBI" id="CHEBI:133044"/>
        <dbReference type="EC" id="2.3.2.6"/>
    </reaction>
</comment>
<dbReference type="NCBIfam" id="TIGR00667">
    <property type="entry name" value="aat"/>
    <property type="match status" value="1"/>
</dbReference>
<dbReference type="InterPro" id="IPR042203">
    <property type="entry name" value="Leu/Phe-tRNA_Trfase_C"/>
</dbReference>
<dbReference type="Gene3D" id="3.30.70.3550">
    <property type="entry name" value="Leucyl/phenylalanyl-tRNA-protein transferase, N-terminal domain"/>
    <property type="match status" value="1"/>
</dbReference>
<evidence type="ECO:0000256" key="3">
    <source>
        <dbReference type="ARBA" id="ARBA00023315"/>
    </source>
</evidence>
<organism evidence="5 6">
    <name type="scientific">Ottowia thiooxydans</name>
    <dbReference type="NCBI Taxonomy" id="219182"/>
    <lineage>
        <taxon>Bacteria</taxon>
        <taxon>Pseudomonadati</taxon>
        <taxon>Pseudomonadota</taxon>
        <taxon>Betaproteobacteria</taxon>
        <taxon>Burkholderiales</taxon>
        <taxon>Comamonadaceae</taxon>
        <taxon>Ottowia</taxon>
    </lineage>
</organism>
<accession>A0ABV2QGR4</accession>
<sequence>MKSGRHPPLALLRPGEPFPPLEQAWPEDSSAPGLLAMGGALDVRTLLAAYACTIFPWFSEGEPILWWSPDPRMVLDVSAFRLHRSMRKTLQRFRMNTNCEIRIDSAFGHVITACAGIERSDQAGTWIVPDMVQAYKALHAAGHAHSVETWVEGRLVAGLYCVSIGRAVFGESMFTTVSDGSKIALAALVAFCREHQIDFIDCQQATRHLASLGANPVPRKQFSDRVKAQLNQPAPRWQFDPVYWNTLMPPSPADR</sequence>
<dbReference type="InterPro" id="IPR016181">
    <property type="entry name" value="Acyl_CoA_acyltransferase"/>
</dbReference>
<dbReference type="PANTHER" id="PTHR30098">
    <property type="entry name" value="LEUCYL/PHENYLALANYL-TRNA--PROTEIN TRANSFERASE"/>
    <property type="match status" value="1"/>
</dbReference>